<dbReference type="Proteomes" id="UP000193689">
    <property type="component" value="Unassembled WGS sequence"/>
</dbReference>
<evidence type="ECO:0000256" key="1">
    <source>
        <dbReference type="SAM" id="MobiDB-lite"/>
    </source>
</evidence>
<feature type="compositionally biased region" description="Basic and acidic residues" evidence="1">
    <location>
        <begin position="499"/>
        <end position="512"/>
    </location>
</feature>
<feature type="region of interest" description="Disordered" evidence="1">
    <location>
        <begin position="39"/>
        <end position="58"/>
    </location>
</feature>
<gene>
    <name evidence="2" type="ORF">BCR38DRAFT_221406</name>
</gene>
<feature type="compositionally biased region" description="Basic and acidic residues" evidence="1">
    <location>
        <begin position="303"/>
        <end position="327"/>
    </location>
</feature>
<dbReference type="AlphaFoldDB" id="A0A1Y2DV13"/>
<dbReference type="GeneID" id="63770464"/>
<evidence type="ECO:0000313" key="3">
    <source>
        <dbReference type="Proteomes" id="UP000193689"/>
    </source>
</evidence>
<accession>A0A1Y2DV13</accession>
<dbReference type="EMBL" id="MCFJ01000008">
    <property type="protein sequence ID" value="ORY63098.1"/>
    <property type="molecule type" value="Genomic_DNA"/>
</dbReference>
<comment type="caution">
    <text evidence="2">The sequence shown here is derived from an EMBL/GenBank/DDBJ whole genome shotgun (WGS) entry which is preliminary data.</text>
</comment>
<proteinExistence type="predicted"/>
<dbReference type="RefSeq" id="XP_040714755.1">
    <property type="nucleotide sequence ID" value="XM_040854252.1"/>
</dbReference>
<name>A0A1Y2DV13_9PEZI</name>
<feature type="region of interest" description="Disordered" evidence="1">
    <location>
        <begin position="499"/>
        <end position="533"/>
    </location>
</feature>
<evidence type="ECO:0000313" key="2">
    <source>
        <dbReference type="EMBL" id="ORY63098.1"/>
    </source>
</evidence>
<reference evidence="2 3" key="1">
    <citation type="submission" date="2016-07" db="EMBL/GenBank/DDBJ databases">
        <title>Pervasive Adenine N6-methylation of Active Genes in Fungi.</title>
        <authorList>
            <consortium name="DOE Joint Genome Institute"/>
            <person name="Mondo S.J."/>
            <person name="Dannebaum R.O."/>
            <person name="Kuo R.C."/>
            <person name="Labutti K."/>
            <person name="Haridas S."/>
            <person name="Kuo A."/>
            <person name="Salamov A."/>
            <person name="Ahrendt S.R."/>
            <person name="Lipzen A."/>
            <person name="Sullivan W."/>
            <person name="Andreopoulos W.B."/>
            <person name="Clum A."/>
            <person name="Lindquist E."/>
            <person name="Daum C."/>
            <person name="Ramamoorthy G.K."/>
            <person name="Gryganskyi A."/>
            <person name="Culley D."/>
            <person name="Magnuson J.K."/>
            <person name="James T.Y."/>
            <person name="O'Malley M.A."/>
            <person name="Stajich J.E."/>
            <person name="Spatafora J.W."/>
            <person name="Visel A."/>
            <person name="Grigoriev I.V."/>
        </authorList>
    </citation>
    <scope>NUCLEOTIDE SEQUENCE [LARGE SCALE GENOMIC DNA]</scope>
    <source>
        <strain evidence="2 3">CBS 129021</strain>
    </source>
</reference>
<sequence length="533" mass="60411">MKTKSAMTPADKAIMATKTVPNDAAETLPDNAVETAAATVTGSKQATPSSSVLSPLPPSPLPLHETPWGCFPPAVPDSRILHTLISMRKSFMEDTLRNYSVLDGFQGELDEITSIERVGLENWLQLKQKERCELRARFSNDPDLVQTQKELQASEVLAWKAPTPIQRLNARQDIPRLKRKLAEQCEEFDKADEPIRAEITGVLVAAMGFKRCELNAYQKSKFISATAPATRTRELTSVEKMFGALNMDDDATRSPTPDNDHTGLSRPSSGHSVFRMTLDESTTAEARFDYHYRNSLNVIKRASKEHPENHSENHPQNHPEDHPKQQTEKSSTPYQIHIPDWFRVLEAQDCIMSTLPTVEERYKELTNQIYFLEDKIRANKYKEKAGPTKEWHNPSPDWHFEARHQKGGWWRCRSGSDATDAERKCKVCHYSSSPRKAEKENKDDPEAQLKYLMDLIDQASKEVAEKDKQEVIEQMKKKDQERLLPKVTTIVSIGKELAEEDARRQKADEARPARNIPGLDGCRLSAGLSRSVE</sequence>
<dbReference type="InParanoid" id="A0A1Y2DV13"/>
<organism evidence="2 3">
    <name type="scientific">Pseudomassariella vexata</name>
    <dbReference type="NCBI Taxonomy" id="1141098"/>
    <lineage>
        <taxon>Eukaryota</taxon>
        <taxon>Fungi</taxon>
        <taxon>Dikarya</taxon>
        <taxon>Ascomycota</taxon>
        <taxon>Pezizomycotina</taxon>
        <taxon>Sordariomycetes</taxon>
        <taxon>Xylariomycetidae</taxon>
        <taxon>Amphisphaeriales</taxon>
        <taxon>Pseudomassariaceae</taxon>
        <taxon>Pseudomassariella</taxon>
    </lineage>
</organism>
<dbReference type="OrthoDB" id="4749037at2759"/>
<keyword evidence="3" id="KW-1185">Reference proteome</keyword>
<protein>
    <submittedName>
        <fullName evidence="2">Uncharacterized protein</fullName>
    </submittedName>
</protein>
<feature type="region of interest" description="Disordered" evidence="1">
    <location>
        <begin position="303"/>
        <end position="332"/>
    </location>
</feature>
<feature type="region of interest" description="Disordered" evidence="1">
    <location>
        <begin position="246"/>
        <end position="274"/>
    </location>
</feature>